<dbReference type="PRINTS" id="PR01248">
    <property type="entry name" value="TYPE1KERATIN"/>
</dbReference>
<feature type="coiled-coil region" evidence="4">
    <location>
        <begin position="280"/>
        <end position="352"/>
    </location>
</feature>
<dbReference type="PANTHER" id="PTHR23239:SF377">
    <property type="entry name" value="KERATIN 34"/>
    <property type="match status" value="1"/>
</dbReference>
<dbReference type="EMBL" id="OW240917">
    <property type="protein sequence ID" value="CAH2302551.1"/>
    <property type="molecule type" value="Genomic_DNA"/>
</dbReference>
<dbReference type="SMART" id="SM01391">
    <property type="entry name" value="Filament"/>
    <property type="match status" value="1"/>
</dbReference>
<evidence type="ECO:0000256" key="1">
    <source>
        <dbReference type="ARBA" id="ARBA00022754"/>
    </source>
</evidence>
<accession>A0AAD1SJB3</accession>
<dbReference type="Pfam" id="PF00038">
    <property type="entry name" value="Filament"/>
    <property type="match status" value="1"/>
</dbReference>
<evidence type="ECO:0000313" key="7">
    <source>
        <dbReference type="EMBL" id="CAH2302551.1"/>
    </source>
</evidence>
<dbReference type="PANTHER" id="PTHR23239">
    <property type="entry name" value="INTERMEDIATE FILAMENT"/>
    <property type="match status" value="1"/>
</dbReference>
<dbReference type="GO" id="GO:0005882">
    <property type="term" value="C:intermediate filament"/>
    <property type="evidence" value="ECO:0007669"/>
    <property type="project" value="UniProtKB-KW"/>
</dbReference>
<dbReference type="GO" id="GO:0045109">
    <property type="term" value="P:intermediate filament organization"/>
    <property type="evidence" value="ECO:0007669"/>
    <property type="project" value="TreeGrafter"/>
</dbReference>
<evidence type="ECO:0000256" key="2">
    <source>
        <dbReference type="ARBA" id="ARBA00023054"/>
    </source>
</evidence>
<evidence type="ECO:0000256" key="5">
    <source>
        <dbReference type="SAM" id="MobiDB-lite"/>
    </source>
</evidence>
<feature type="domain" description="IF rod" evidence="6">
    <location>
        <begin position="170"/>
        <end position="481"/>
    </location>
</feature>
<gene>
    <name evidence="7" type="ORF">PECUL_23A032160</name>
</gene>
<evidence type="ECO:0000256" key="4">
    <source>
        <dbReference type="SAM" id="Coils"/>
    </source>
</evidence>
<dbReference type="Gene3D" id="1.20.5.1160">
    <property type="entry name" value="Vasodilator-stimulated phosphoprotein"/>
    <property type="match status" value="1"/>
</dbReference>
<evidence type="ECO:0000256" key="3">
    <source>
        <dbReference type="RuleBase" id="RU000685"/>
    </source>
</evidence>
<name>A0AAD1SJB3_PELCU</name>
<dbReference type="InterPro" id="IPR018039">
    <property type="entry name" value="IF_conserved"/>
</dbReference>
<protein>
    <submittedName>
        <fullName evidence="7">Keratin, type I cytoskeletal 19-like</fullName>
    </submittedName>
</protein>
<dbReference type="PROSITE" id="PS51842">
    <property type="entry name" value="IF_ROD_2"/>
    <property type="match status" value="1"/>
</dbReference>
<evidence type="ECO:0000313" key="8">
    <source>
        <dbReference type="Proteomes" id="UP001295444"/>
    </source>
</evidence>
<keyword evidence="2 4" id="KW-0175">Coiled coil</keyword>
<dbReference type="InterPro" id="IPR002957">
    <property type="entry name" value="Keratin_I"/>
</dbReference>
<feature type="coiled-coil region" evidence="4">
    <location>
        <begin position="425"/>
        <end position="452"/>
    </location>
</feature>
<dbReference type="InterPro" id="IPR039008">
    <property type="entry name" value="IF_rod_dom"/>
</dbReference>
<feature type="region of interest" description="Disordered" evidence="5">
    <location>
        <begin position="486"/>
        <end position="506"/>
    </location>
</feature>
<keyword evidence="1 3" id="KW-0403">Intermediate filament</keyword>
<feature type="coiled-coil region" evidence="4">
    <location>
        <begin position="174"/>
        <end position="208"/>
    </location>
</feature>
<dbReference type="FunFam" id="1.20.5.170:FF:000002">
    <property type="entry name" value="Type I keratin KA11"/>
    <property type="match status" value="1"/>
</dbReference>
<dbReference type="Proteomes" id="UP001295444">
    <property type="component" value="Chromosome 06"/>
</dbReference>
<feature type="region of interest" description="Disordered" evidence="5">
    <location>
        <begin position="68"/>
        <end position="99"/>
    </location>
</feature>
<dbReference type="Gene3D" id="1.20.5.500">
    <property type="entry name" value="Single helix bin"/>
    <property type="match status" value="1"/>
</dbReference>
<comment type="similarity">
    <text evidence="3">Belongs to the intermediate filament family.</text>
</comment>
<dbReference type="PROSITE" id="PS00226">
    <property type="entry name" value="IF_ROD_1"/>
    <property type="match status" value="1"/>
</dbReference>
<proteinExistence type="inferred from homology"/>
<keyword evidence="8" id="KW-1185">Reference proteome</keyword>
<sequence>MKPIKMQKYSAVASLKRRCQVGNQHLKNSSSYSSSSLKGFSFSLHGGFQKAPTGASCVFSKSNHEVSNLSQNRGSHMSMFGSSHNTSHEGPNTSHQKSSTTICHGAASKSHHGNNNIGLHGKSGYKGVSFSKRTSISHGSMHIRHSRSSHFGSFGDHSNWKNSGLLNINEKETMTILNDRLSSYLEKVNSLEKENTQLERKISEWYENNTPSKFPDSSRYFKMITDLQTQVSLTAMEKNRIILQIDNARLASDDLKNKYEMELQLSNSTMTDVKSLQRFLEGLNRERCDLDREVHNLQEELQQMKVNNEEEASSLRSQLGARVNVELNAAPSMDLNSALSKIRDQYENLMDKNLMESENMFLQRSEELAHQVESGAEQMQSVLTKGIELKRTIQTLEIELQSQLSMTSALKHSLEETQTNYGSQIGQLQSMIDNIESQLSEVRSDLERTNHKYKILMDQKNYLEMEIATYKRLLEGNDIQVKCYPNTSGKDASDNGHNNRKNDLHE</sequence>
<reference evidence="7" key="1">
    <citation type="submission" date="2022-03" db="EMBL/GenBank/DDBJ databases">
        <authorList>
            <person name="Alioto T."/>
            <person name="Alioto T."/>
            <person name="Gomez Garrido J."/>
        </authorList>
    </citation>
    <scope>NUCLEOTIDE SEQUENCE</scope>
</reference>
<dbReference type="Gene3D" id="1.20.5.170">
    <property type="match status" value="1"/>
</dbReference>
<organism evidence="7 8">
    <name type="scientific">Pelobates cultripes</name>
    <name type="common">Western spadefoot toad</name>
    <dbReference type="NCBI Taxonomy" id="61616"/>
    <lineage>
        <taxon>Eukaryota</taxon>
        <taxon>Metazoa</taxon>
        <taxon>Chordata</taxon>
        <taxon>Craniata</taxon>
        <taxon>Vertebrata</taxon>
        <taxon>Euteleostomi</taxon>
        <taxon>Amphibia</taxon>
        <taxon>Batrachia</taxon>
        <taxon>Anura</taxon>
        <taxon>Pelobatoidea</taxon>
        <taxon>Pelobatidae</taxon>
        <taxon>Pelobates</taxon>
    </lineage>
</organism>
<dbReference type="GO" id="GO:0030855">
    <property type="term" value="P:epithelial cell differentiation"/>
    <property type="evidence" value="ECO:0007669"/>
    <property type="project" value="TreeGrafter"/>
</dbReference>
<dbReference type="GO" id="GO:0005198">
    <property type="term" value="F:structural molecule activity"/>
    <property type="evidence" value="ECO:0007669"/>
    <property type="project" value="InterPro"/>
</dbReference>
<evidence type="ECO:0000259" key="6">
    <source>
        <dbReference type="PROSITE" id="PS51842"/>
    </source>
</evidence>
<dbReference type="SUPFAM" id="SSF64593">
    <property type="entry name" value="Intermediate filament protein, coiled coil region"/>
    <property type="match status" value="2"/>
</dbReference>
<dbReference type="AlphaFoldDB" id="A0AAD1SJB3"/>